<dbReference type="GO" id="GO:0005737">
    <property type="term" value="C:cytoplasm"/>
    <property type="evidence" value="ECO:0007669"/>
    <property type="project" value="TreeGrafter"/>
</dbReference>
<dbReference type="PANTHER" id="PTHR28075:SF1">
    <property type="entry name" value="DUF1748-DOMAIN-CONTAINING PROTEIN"/>
    <property type="match status" value="1"/>
</dbReference>
<reference evidence="1 2" key="1">
    <citation type="submission" date="2016-03" db="EMBL/GenBank/DDBJ databases">
        <title>Choanephora cucurbitarum.</title>
        <authorList>
            <person name="Min B."/>
            <person name="Park H."/>
            <person name="Park J.-H."/>
            <person name="Shin H.-D."/>
            <person name="Choi I.-G."/>
        </authorList>
    </citation>
    <scope>NUCLEOTIDE SEQUENCE [LARGE SCALE GENOMIC DNA]</scope>
    <source>
        <strain evidence="1 2">KUS-F28377</strain>
    </source>
</reference>
<accession>A0A1C7N6Y8</accession>
<evidence type="ECO:0000313" key="1">
    <source>
        <dbReference type="EMBL" id="OBZ84915.1"/>
    </source>
</evidence>
<dbReference type="InterPro" id="IPR013726">
    <property type="entry name" value="Mitofissin"/>
</dbReference>
<name>A0A1C7N6Y8_9FUNG</name>
<sequence length="74" mass="8494">MTKLIHYTFDAILITTLLAGIKRSTGLQLATSKIESSTIRSYIDKYLNLGEFIFDMSVAYLNQSSYFTKQHKRP</sequence>
<dbReference type="PANTHER" id="PTHR28075">
    <property type="entry name" value="CHROMOSOME 16, WHOLE GENOME SHOTGUN SEQUENCE"/>
    <property type="match status" value="1"/>
</dbReference>
<organism evidence="1 2">
    <name type="scientific">Choanephora cucurbitarum</name>
    <dbReference type="NCBI Taxonomy" id="101091"/>
    <lineage>
        <taxon>Eukaryota</taxon>
        <taxon>Fungi</taxon>
        <taxon>Fungi incertae sedis</taxon>
        <taxon>Mucoromycota</taxon>
        <taxon>Mucoromycotina</taxon>
        <taxon>Mucoromycetes</taxon>
        <taxon>Mucorales</taxon>
        <taxon>Mucorineae</taxon>
        <taxon>Choanephoraceae</taxon>
        <taxon>Choanephoroideae</taxon>
        <taxon>Choanephora</taxon>
    </lineage>
</organism>
<evidence type="ECO:0000313" key="2">
    <source>
        <dbReference type="Proteomes" id="UP000093000"/>
    </source>
</evidence>
<evidence type="ECO:0008006" key="3">
    <source>
        <dbReference type="Google" id="ProtNLM"/>
    </source>
</evidence>
<dbReference type="InParanoid" id="A0A1C7N6Y8"/>
<dbReference type="Proteomes" id="UP000093000">
    <property type="component" value="Unassembled WGS sequence"/>
</dbReference>
<gene>
    <name evidence="1" type="ORF">A0J61_07032</name>
</gene>
<comment type="caution">
    <text evidence="1">The sequence shown here is derived from an EMBL/GenBank/DDBJ whole genome shotgun (WGS) entry which is preliminary data.</text>
</comment>
<proteinExistence type="predicted"/>
<keyword evidence="2" id="KW-1185">Reference proteome</keyword>
<protein>
    <recommendedName>
        <fullName evidence="3">DUF1748-domain-containing protein</fullName>
    </recommendedName>
</protein>
<dbReference type="FunCoup" id="A0A1C7N6Y8">
    <property type="interactions" value="2"/>
</dbReference>
<dbReference type="EMBL" id="LUGH01000455">
    <property type="protein sequence ID" value="OBZ84915.1"/>
    <property type="molecule type" value="Genomic_DNA"/>
</dbReference>
<dbReference type="Pfam" id="PF08520">
    <property type="entry name" value="Mitofissin"/>
    <property type="match status" value="1"/>
</dbReference>
<dbReference type="AlphaFoldDB" id="A0A1C7N6Y8"/>
<dbReference type="OrthoDB" id="16824at2759"/>
<dbReference type="STRING" id="101091.A0A1C7N6Y8"/>